<proteinExistence type="predicted"/>
<reference evidence="1" key="1">
    <citation type="submission" date="2018-10" db="EMBL/GenBank/DDBJ databases">
        <title>Hidden diversity of soil giant viruses.</title>
        <authorList>
            <person name="Schulz F."/>
            <person name="Alteio L."/>
            <person name="Goudeau D."/>
            <person name="Ryan E.M."/>
            <person name="Malmstrom R.R."/>
            <person name="Blanchard J."/>
            <person name="Woyke T."/>
        </authorList>
    </citation>
    <scope>NUCLEOTIDE SEQUENCE</scope>
    <source>
        <strain evidence="1">HYV1</strain>
    </source>
</reference>
<name>A0A3G5A5E8_9VIRU</name>
<gene>
    <name evidence="1" type="ORF">Hyperionvirus1_36</name>
</gene>
<accession>A0A3G5A5E8</accession>
<dbReference type="EMBL" id="MK072383">
    <property type="protein sequence ID" value="AYV82457.1"/>
    <property type="molecule type" value="Genomic_DNA"/>
</dbReference>
<protein>
    <submittedName>
        <fullName evidence="1">Uncharacterized protein</fullName>
    </submittedName>
</protein>
<evidence type="ECO:0000313" key="1">
    <source>
        <dbReference type="EMBL" id="AYV82457.1"/>
    </source>
</evidence>
<organism evidence="1">
    <name type="scientific">Hyperionvirus sp</name>
    <dbReference type="NCBI Taxonomy" id="2487770"/>
    <lineage>
        <taxon>Viruses</taxon>
        <taxon>Varidnaviria</taxon>
        <taxon>Bamfordvirae</taxon>
        <taxon>Nucleocytoviricota</taxon>
        <taxon>Megaviricetes</taxon>
        <taxon>Imitervirales</taxon>
        <taxon>Mimiviridae</taxon>
        <taxon>Klosneuvirinae</taxon>
    </lineage>
</organism>
<sequence length="402" mass="47035">MRARQTVVRSRQFLVTTTPTFNAGDLKNKDYPHLVPIYEKATFPLIQYTIKNFSVLPEEVQLASILSNAECARGFLTHIIDQNAIELLNRLAAKYDFMQPNLLKHYDTLQIDQLGNFVYKNIETANHQIIQCMLFRNRNFANKYALLIIKDPRNVDMLNKVWERVSFSRMLDNLTKENYELFIKFVSENMSKIRNDIVKDIFKKDKTIADQYINYIMCWNDVNKLNGFDGHDVMYLWEKISFSNQEKLVDFLIGNIRKLEVEFIFDCLYDSSLFREKLVDRMVLSKFVIKGTAASIFRYMSKDRVRKGRLEELYEEKIGDLDEIDLLKLMEGCSDAFPKACADALLNLRDLGKMKENQTKAMIVAKKLNGKESEKFLTYYVSNMLFFGVWNPGSEGLFKKLN</sequence>